<keyword evidence="4 7" id="KW-1133">Transmembrane helix</keyword>
<proteinExistence type="predicted"/>
<comment type="caution">
    <text evidence="10">The sequence shown here is derived from an EMBL/GenBank/DDBJ whole genome shotgun (WGS) entry which is preliminary data.</text>
</comment>
<feature type="chain" id="PRO_5035301953" description="Thioredoxin domain-containing protein" evidence="8">
    <location>
        <begin position="28"/>
        <end position="315"/>
    </location>
</feature>
<sequence length="315" mass="35029">MEGTGKQTQALSAALLFLAAFVVLGTGSPACPVPSVGDSILGRLDLDPSMMRANYRIGGVVEGDEAALQRALSIVQTNRDSYVALLFYASWCPFSKIFTPNFHVLSDWFPAIHHFAFEESVIRPSILSKHGVHGFPTLLLLNSTMMVRYRGSRTLNSLVAFYNHVTGVDPSAEPISLAEIRDSPRTTEPTEDMQANCPFSWAKSPEKLLQQDGYLALASFFLLMRLLHLFLPSLNACFQRAWRRQMRYASLRNIWNCLKAYMEQAKQGFSRLHPCKQSNLQEGAMNARAWASQSLASVSLGESSSGRAYPTVERN</sequence>
<reference evidence="10 11" key="1">
    <citation type="submission" date="2020-08" db="EMBL/GenBank/DDBJ databases">
        <title>Plant Genome Project.</title>
        <authorList>
            <person name="Zhang R.-G."/>
        </authorList>
    </citation>
    <scope>NUCLEOTIDE SEQUENCE [LARGE SCALE GENOMIC DNA]</scope>
    <source>
        <tissue evidence="10">Rhizome</tissue>
    </source>
</reference>
<feature type="signal peptide" evidence="8">
    <location>
        <begin position="1"/>
        <end position="27"/>
    </location>
</feature>
<evidence type="ECO:0000256" key="1">
    <source>
        <dbReference type="ARBA" id="ARBA00004167"/>
    </source>
</evidence>
<evidence type="ECO:0000256" key="7">
    <source>
        <dbReference type="SAM" id="Phobius"/>
    </source>
</evidence>
<keyword evidence="5 7" id="KW-0472">Membrane</keyword>
<evidence type="ECO:0000256" key="6">
    <source>
        <dbReference type="ARBA" id="ARBA00023180"/>
    </source>
</evidence>
<dbReference type="CDD" id="cd02999">
    <property type="entry name" value="PDI_a_ERp44_like"/>
    <property type="match status" value="1"/>
</dbReference>
<feature type="transmembrane region" description="Helical" evidence="7">
    <location>
        <begin position="214"/>
        <end position="238"/>
    </location>
</feature>
<dbReference type="Pfam" id="PF00085">
    <property type="entry name" value="Thioredoxin"/>
    <property type="match status" value="1"/>
</dbReference>
<keyword evidence="2 7" id="KW-0812">Transmembrane</keyword>
<evidence type="ECO:0000256" key="4">
    <source>
        <dbReference type="ARBA" id="ARBA00022989"/>
    </source>
</evidence>
<dbReference type="PANTHER" id="PTHR46854">
    <property type="entry name" value="5'-ADENYLYLSULFATE REDUCTASE-LIKE 4-RELATED"/>
    <property type="match status" value="1"/>
</dbReference>
<dbReference type="OrthoDB" id="19690at2759"/>
<dbReference type="EMBL" id="JACMSC010000020">
    <property type="protein sequence ID" value="KAG6472633.1"/>
    <property type="molecule type" value="Genomic_DNA"/>
</dbReference>
<keyword evidence="11" id="KW-1185">Reference proteome</keyword>
<gene>
    <name evidence="10" type="ORF">ZIOFF_070107</name>
</gene>
<organism evidence="10 11">
    <name type="scientific">Zingiber officinale</name>
    <name type="common">Ginger</name>
    <name type="synonym">Amomum zingiber</name>
    <dbReference type="NCBI Taxonomy" id="94328"/>
    <lineage>
        <taxon>Eukaryota</taxon>
        <taxon>Viridiplantae</taxon>
        <taxon>Streptophyta</taxon>
        <taxon>Embryophyta</taxon>
        <taxon>Tracheophyta</taxon>
        <taxon>Spermatophyta</taxon>
        <taxon>Magnoliopsida</taxon>
        <taxon>Liliopsida</taxon>
        <taxon>Zingiberales</taxon>
        <taxon>Zingiberaceae</taxon>
        <taxon>Zingiber</taxon>
    </lineage>
</organism>
<evidence type="ECO:0000313" key="11">
    <source>
        <dbReference type="Proteomes" id="UP000734854"/>
    </source>
</evidence>
<evidence type="ECO:0000256" key="3">
    <source>
        <dbReference type="ARBA" id="ARBA00022729"/>
    </source>
</evidence>
<protein>
    <recommendedName>
        <fullName evidence="9">Thioredoxin domain-containing protein</fullName>
    </recommendedName>
</protein>
<evidence type="ECO:0000313" key="10">
    <source>
        <dbReference type="EMBL" id="KAG6472633.1"/>
    </source>
</evidence>
<feature type="domain" description="Thioredoxin" evidence="9">
    <location>
        <begin position="22"/>
        <end position="167"/>
    </location>
</feature>
<dbReference type="PANTHER" id="PTHR46854:SF1">
    <property type="entry name" value="5'-ADENYLYLSULFATE REDUCTASE-LIKE 4-RELATED"/>
    <property type="match status" value="1"/>
</dbReference>
<accession>A0A8J5C4P2</accession>
<name>A0A8J5C4P2_ZINOF</name>
<evidence type="ECO:0000256" key="2">
    <source>
        <dbReference type="ARBA" id="ARBA00022692"/>
    </source>
</evidence>
<evidence type="ECO:0000259" key="9">
    <source>
        <dbReference type="PROSITE" id="PS51352"/>
    </source>
</evidence>
<keyword evidence="3 8" id="KW-0732">Signal</keyword>
<dbReference type="GO" id="GO:0016020">
    <property type="term" value="C:membrane"/>
    <property type="evidence" value="ECO:0007669"/>
    <property type="project" value="UniProtKB-SubCell"/>
</dbReference>
<dbReference type="InterPro" id="IPR044606">
    <property type="entry name" value="APRL4/6"/>
</dbReference>
<dbReference type="PROSITE" id="PS51352">
    <property type="entry name" value="THIOREDOXIN_2"/>
    <property type="match status" value="1"/>
</dbReference>
<dbReference type="InterPro" id="IPR013766">
    <property type="entry name" value="Thioredoxin_domain"/>
</dbReference>
<evidence type="ECO:0000256" key="5">
    <source>
        <dbReference type="ARBA" id="ARBA00023136"/>
    </source>
</evidence>
<keyword evidence="6" id="KW-0325">Glycoprotein</keyword>
<dbReference type="AlphaFoldDB" id="A0A8J5C4P2"/>
<evidence type="ECO:0000256" key="8">
    <source>
        <dbReference type="SAM" id="SignalP"/>
    </source>
</evidence>
<dbReference type="Proteomes" id="UP000734854">
    <property type="component" value="Unassembled WGS sequence"/>
</dbReference>
<comment type="subcellular location">
    <subcellularLocation>
        <location evidence="1">Membrane</location>
        <topology evidence="1">Single-pass membrane protein</topology>
    </subcellularLocation>
</comment>